<proteinExistence type="predicted"/>
<dbReference type="AlphaFoldDB" id="A0A9N8EG29"/>
<dbReference type="EMBL" id="CAICTM010001041">
    <property type="protein sequence ID" value="CAB9519750.1"/>
    <property type="molecule type" value="Genomic_DNA"/>
</dbReference>
<feature type="signal peptide" evidence="1">
    <location>
        <begin position="1"/>
        <end position="18"/>
    </location>
</feature>
<dbReference type="OrthoDB" id="45024at2759"/>
<evidence type="ECO:0000313" key="3">
    <source>
        <dbReference type="Proteomes" id="UP001153069"/>
    </source>
</evidence>
<gene>
    <name evidence="2" type="ORF">SEMRO_1043_G234770.1</name>
</gene>
<organism evidence="2 3">
    <name type="scientific">Seminavis robusta</name>
    <dbReference type="NCBI Taxonomy" id="568900"/>
    <lineage>
        <taxon>Eukaryota</taxon>
        <taxon>Sar</taxon>
        <taxon>Stramenopiles</taxon>
        <taxon>Ochrophyta</taxon>
        <taxon>Bacillariophyta</taxon>
        <taxon>Bacillariophyceae</taxon>
        <taxon>Bacillariophycidae</taxon>
        <taxon>Naviculales</taxon>
        <taxon>Naviculaceae</taxon>
        <taxon>Seminavis</taxon>
    </lineage>
</organism>
<reference evidence="2" key="1">
    <citation type="submission" date="2020-06" db="EMBL/GenBank/DDBJ databases">
        <authorList>
            <consortium name="Plant Systems Biology data submission"/>
        </authorList>
    </citation>
    <scope>NUCLEOTIDE SEQUENCE</scope>
    <source>
        <strain evidence="2">D6</strain>
    </source>
</reference>
<sequence length="239" mass="26172">MSVWSLLVGILAICLVSATSSSEAGSTSYVFLQKFPLANTGGWIFHTEVLVCPQEGFSLEDQKYLDGSIASLTDFAEIPTTWWSSRTANCIEFGYGGAPCTERCCGAPHKDPETHFPLNEKRAVIGNADTEQKSLYLYGNSGNKTGDFAYHALCDTSHETCWSNWAGVDYNPLTNNCNTFTSTILHCIYGLSEKKPNLGPSDMVTVTCDKCPIYMNNSPTQDTVNERMMLRHSSATSGI</sequence>
<evidence type="ECO:0000256" key="1">
    <source>
        <dbReference type="SAM" id="SignalP"/>
    </source>
</evidence>
<keyword evidence="1" id="KW-0732">Signal</keyword>
<evidence type="ECO:0000313" key="2">
    <source>
        <dbReference type="EMBL" id="CAB9519750.1"/>
    </source>
</evidence>
<keyword evidence="3" id="KW-1185">Reference proteome</keyword>
<protein>
    <submittedName>
        <fullName evidence="2">Uncharacterized protein</fullName>
    </submittedName>
</protein>
<comment type="caution">
    <text evidence="2">The sequence shown here is derived from an EMBL/GenBank/DDBJ whole genome shotgun (WGS) entry which is preliminary data.</text>
</comment>
<accession>A0A9N8EG29</accession>
<name>A0A9N8EG29_9STRA</name>
<dbReference type="Proteomes" id="UP001153069">
    <property type="component" value="Unassembled WGS sequence"/>
</dbReference>
<feature type="chain" id="PRO_5040197637" evidence="1">
    <location>
        <begin position="19"/>
        <end position="239"/>
    </location>
</feature>